<reference evidence="1 2" key="1">
    <citation type="journal article" date="2013" name="Antonie Van Leeuwenhoek">
        <title>Echinimonas agarilytica gen. nov., sp. nov., a new gammaproteobacterium isolated from the sea urchin Strongylocentrotus intermedius.</title>
        <authorList>
            <person name="Nedashkovskaya O.I."/>
            <person name="Stenkova A.M."/>
            <person name="Zhukova N.V."/>
            <person name="Van Trappen S."/>
            <person name="Lee J.S."/>
            <person name="Kim S.B."/>
        </authorList>
    </citation>
    <scope>NUCLEOTIDE SEQUENCE [LARGE SCALE GENOMIC DNA]</scope>
    <source>
        <strain evidence="1 2">KMM 6351</strain>
    </source>
</reference>
<dbReference type="AlphaFoldDB" id="A0AA42B8L7"/>
<evidence type="ECO:0000313" key="1">
    <source>
        <dbReference type="EMBL" id="MCM2680351.1"/>
    </source>
</evidence>
<keyword evidence="2" id="KW-1185">Reference proteome</keyword>
<dbReference type="RefSeq" id="WP_251261777.1">
    <property type="nucleotide sequence ID" value="NZ_JAMQGP010000006.1"/>
</dbReference>
<evidence type="ECO:0000313" key="2">
    <source>
        <dbReference type="Proteomes" id="UP001165393"/>
    </source>
</evidence>
<sequence>MTITVNGVIAANRFGLGALPTELNSASNNPKQWLKQQLVPILFNDNFPSSGALAEQLNQYRVDKAKAEKNANMKMAKPQFPRVALQMAAAAMTSAIESRQSLSWRLLDFFSNHFSVTAAGQVMVALAPTLEREAIAPYLTGSFEQMLLAVSQHPAMLIYLNNEQSFGPNSKMGKRGKGLNENLAREILELHTLGVNSGYTQTDVVELAKGLSGWSVARPKKDKRTGFIFRDRGHEPGTRTLLNSSYPESGVKQGQAMLKFLANHPKTAQHLCTKLARHFIADQPPTSLVEKLTQTWQRTQGNIKAVIETLIDANESWQTQRQKFKTPREFVISTMRAVGMQKTTERQLIQSLKTLGQQPFKAGSPAGYSDVASSWAGASAMMARIDWSAAVAAQQNFNAERILAQTLGLSVSDNTYRSVLRAESREQALTLLLMSPEFIRR</sequence>
<protein>
    <submittedName>
        <fullName evidence="1">DUF1800 domain-containing protein</fullName>
    </submittedName>
</protein>
<name>A0AA42B8L7_9GAMM</name>
<dbReference type="EMBL" id="JAMQGP010000006">
    <property type="protein sequence ID" value="MCM2680351.1"/>
    <property type="molecule type" value="Genomic_DNA"/>
</dbReference>
<comment type="caution">
    <text evidence="1">The sequence shown here is derived from an EMBL/GenBank/DDBJ whole genome shotgun (WGS) entry which is preliminary data.</text>
</comment>
<organism evidence="1 2">
    <name type="scientific">Echinimonas agarilytica</name>
    <dbReference type="NCBI Taxonomy" id="1215918"/>
    <lineage>
        <taxon>Bacteria</taxon>
        <taxon>Pseudomonadati</taxon>
        <taxon>Pseudomonadota</taxon>
        <taxon>Gammaproteobacteria</taxon>
        <taxon>Alteromonadales</taxon>
        <taxon>Echinimonadaceae</taxon>
        <taxon>Echinimonas</taxon>
    </lineage>
</organism>
<dbReference type="Pfam" id="PF08811">
    <property type="entry name" value="DUF1800"/>
    <property type="match status" value="1"/>
</dbReference>
<dbReference type="Proteomes" id="UP001165393">
    <property type="component" value="Unassembled WGS sequence"/>
</dbReference>
<gene>
    <name evidence="1" type="ORF">NAF29_11805</name>
</gene>
<proteinExistence type="predicted"/>
<accession>A0AA42B8L7</accession>
<dbReference type="InterPro" id="IPR014917">
    <property type="entry name" value="DUF1800"/>
</dbReference>